<proteinExistence type="inferred from homology"/>
<dbReference type="Pfam" id="PF07478">
    <property type="entry name" value="Dala_Dala_lig_C"/>
    <property type="match status" value="2"/>
</dbReference>
<protein>
    <submittedName>
        <fullName evidence="6">D-alanine--D-alanine ligase</fullName>
    </submittedName>
</protein>
<dbReference type="InterPro" id="IPR011095">
    <property type="entry name" value="Dala_Dala_lig_C"/>
</dbReference>
<dbReference type="Gene3D" id="3.30.1490.20">
    <property type="entry name" value="ATP-grasp fold, A domain"/>
    <property type="match status" value="1"/>
</dbReference>
<dbReference type="InterPro" id="IPR011761">
    <property type="entry name" value="ATP-grasp"/>
</dbReference>
<dbReference type="InterPro" id="IPR013815">
    <property type="entry name" value="ATP_grasp_subdomain_1"/>
</dbReference>
<dbReference type="Gene3D" id="3.30.470.20">
    <property type="entry name" value="ATP-grasp fold, B domain"/>
    <property type="match status" value="2"/>
</dbReference>
<organism evidence="6 7">
    <name type="scientific">Demequina litorisediminis</name>
    <dbReference type="NCBI Taxonomy" id="1849022"/>
    <lineage>
        <taxon>Bacteria</taxon>
        <taxon>Bacillati</taxon>
        <taxon>Actinomycetota</taxon>
        <taxon>Actinomycetes</taxon>
        <taxon>Micrococcales</taxon>
        <taxon>Demequinaceae</taxon>
        <taxon>Demequina</taxon>
    </lineage>
</organism>
<evidence type="ECO:0000313" key="7">
    <source>
        <dbReference type="Proteomes" id="UP001157125"/>
    </source>
</evidence>
<dbReference type="PANTHER" id="PTHR23132">
    <property type="entry name" value="D-ALANINE--D-ALANINE LIGASE"/>
    <property type="match status" value="1"/>
</dbReference>
<comment type="similarity">
    <text evidence="1">Belongs to the D-alanine--D-alanine ligase family.</text>
</comment>
<keyword evidence="3" id="KW-0067">ATP-binding</keyword>
<dbReference type="PANTHER" id="PTHR23132:SF23">
    <property type="entry name" value="D-ALANINE--D-ALANINE LIGASE B"/>
    <property type="match status" value="1"/>
</dbReference>
<evidence type="ECO:0000256" key="1">
    <source>
        <dbReference type="ARBA" id="ARBA00010871"/>
    </source>
</evidence>
<dbReference type="GO" id="GO:0016874">
    <property type="term" value="F:ligase activity"/>
    <property type="evidence" value="ECO:0007669"/>
    <property type="project" value="UniProtKB-KW"/>
</dbReference>
<accession>A0ABQ6IDH9</accession>
<dbReference type="PROSITE" id="PS50975">
    <property type="entry name" value="ATP_GRASP"/>
    <property type="match status" value="1"/>
</dbReference>
<keyword evidence="7" id="KW-1185">Reference proteome</keyword>
<dbReference type="EMBL" id="BSUN01000001">
    <property type="protein sequence ID" value="GMA35764.1"/>
    <property type="molecule type" value="Genomic_DNA"/>
</dbReference>
<dbReference type="Proteomes" id="UP001157125">
    <property type="component" value="Unassembled WGS sequence"/>
</dbReference>
<keyword evidence="2 6" id="KW-0436">Ligase</keyword>
<evidence type="ECO:0000256" key="3">
    <source>
        <dbReference type="PROSITE-ProRule" id="PRU00409"/>
    </source>
</evidence>
<evidence type="ECO:0000256" key="2">
    <source>
        <dbReference type="ARBA" id="ARBA00022598"/>
    </source>
</evidence>
<evidence type="ECO:0000259" key="5">
    <source>
        <dbReference type="PROSITE" id="PS50975"/>
    </source>
</evidence>
<feature type="region of interest" description="Disordered" evidence="4">
    <location>
        <begin position="114"/>
        <end position="147"/>
    </location>
</feature>
<dbReference type="RefSeq" id="WP_348523547.1">
    <property type="nucleotide sequence ID" value="NZ_BSUN01000001.1"/>
</dbReference>
<name>A0ABQ6IDH9_9MICO</name>
<gene>
    <name evidence="6" type="primary">ddlA</name>
    <name evidence="6" type="ORF">GCM10025876_19680</name>
</gene>
<sequence>MARFRVSSSLLGVPYVGTRAREARVAWVKSVAKAIFARDGIATPEYVTLPQSLFREVGAEHVISAIQDRMGLPVVVKPARGGSALGVTLVTERDEPQPRAGSLLRVRRHGVDRGRRDRCGGGGVGAWHRRRRRGPSRGGDPGRGAYDYDARYNPGRVEYFAPARLSSEDATTVADAALAVHRNLGLRDLSRVDIILDEQGKAQVIDVNVTPGLTETSLLPQAVEASGRSLGEVYASVARLAYDRG</sequence>
<evidence type="ECO:0000256" key="4">
    <source>
        <dbReference type="SAM" id="MobiDB-lite"/>
    </source>
</evidence>
<keyword evidence="3" id="KW-0547">Nucleotide-binding</keyword>
<dbReference type="SUPFAM" id="SSF56059">
    <property type="entry name" value="Glutathione synthetase ATP-binding domain-like"/>
    <property type="match status" value="1"/>
</dbReference>
<evidence type="ECO:0000313" key="6">
    <source>
        <dbReference type="EMBL" id="GMA35764.1"/>
    </source>
</evidence>
<comment type="caution">
    <text evidence="6">The sequence shown here is derived from an EMBL/GenBank/DDBJ whole genome shotgun (WGS) entry which is preliminary data.</text>
</comment>
<feature type="domain" description="ATP-grasp" evidence="5">
    <location>
        <begin position="33"/>
        <end position="239"/>
    </location>
</feature>
<reference evidence="7" key="1">
    <citation type="journal article" date="2019" name="Int. J. Syst. Evol. Microbiol.">
        <title>The Global Catalogue of Microorganisms (GCM) 10K type strain sequencing project: providing services to taxonomists for standard genome sequencing and annotation.</title>
        <authorList>
            <consortium name="The Broad Institute Genomics Platform"/>
            <consortium name="The Broad Institute Genome Sequencing Center for Infectious Disease"/>
            <person name="Wu L."/>
            <person name="Ma J."/>
        </authorList>
    </citation>
    <scope>NUCLEOTIDE SEQUENCE [LARGE SCALE GENOMIC DNA]</scope>
    <source>
        <strain evidence="7">NBRC 112299</strain>
    </source>
</reference>